<gene>
    <name evidence="1" type="ORF">B4135_2487</name>
</gene>
<dbReference type="STRING" id="301148.B4135_2487"/>
<protein>
    <submittedName>
        <fullName evidence="1">Uncharacterized protein</fullName>
    </submittedName>
</protein>
<reference evidence="1 2" key="1">
    <citation type="submission" date="2016-01" db="EMBL/GenBank/DDBJ databases">
        <title>Draft Genome Sequences of Seven Thermophilic Sporeformers Isolated from Foods.</title>
        <authorList>
            <person name="Berendsen E.M."/>
            <person name="Wells-Bennik M.H."/>
            <person name="Krawcyk A.O."/>
            <person name="De Jong A."/>
            <person name="Holsappel S."/>
            <person name="Eijlander R.T."/>
            <person name="Kuipers O.P."/>
        </authorList>
    </citation>
    <scope>NUCLEOTIDE SEQUENCE [LARGE SCALE GENOMIC DNA]</scope>
    <source>
        <strain evidence="1 2">B4135</strain>
    </source>
</reference>
<dbReference type="Proteomes" id="UP000075683">
    <property type="component" value="Unassembled WGS sequence"/>
</dbReference>
<sequence length="217" mass="24814">MPASKKFNQLCFHLEIKRDPDLEYGLIHFLFHGCEMATPRLERLVFTGKRCGCFDSKCAEMGTRFSLQVPVDGGEAVPDGFFRRNRLNLFSRVRKKCKRFKGIGEEGSWDLRKHGRIRCGGRERMGGSGIRMDGLWEWGCTSSLYCPCCQVPDARSVGMARFRDAFPGLGSRCESTGTCDRIKNHMKYGPFFPLTLLPEFEIMGDGCLYHPVMEFRR</sequence>
<name>A0A150LYZ0_9BACI</name>
<accession>A0A150LYZ0</accession>
<dbReference type="AlphaFoldDB" id="A0A150LYZ0"/>
<proteinExistence type="predicted"/>
<comment type="caution">
    <text evidence="1">The sequence shown here is derived from an EMBL/GenBank/DDBJ whole genome shotgun (WGS) entry which is preliminary data.</text>
</comment>
<organism evidence="1 2">
    <name type="scientific">Caldibacillus debilis</name>
    <dbReference type="NCBI Taxonomy" id="301148"/>
    <lineage>
        <taxon>Bacteria</taxon>
        <taxon>Bacillati</taxon>
        <taxon>Bacillota</taxon>
        <taxon>Bacilli</taxon>
        <taxon>Bacillales</taxon>
        <taxon>Bacillaceae</taxon>
        <taxon>Caldibacillus</taxon>
    </lineage>
</organism>
<dbReference type="EMBL" id="LQYT01000056">
    <property type="protein sequence ID" value="KYD17465.1"/>
    <property type="molecule type" value="Genomic_DNA"/>
</dbReference>
<evidence type="ECO:0000313" key="2">
    <source>
        <dbReference type="Proteomes" id="UP000075683"/>
    </source>
</evidence>
<evidence type="ECO:0000313" key="1">
    <source>
        <dbReference type="EMBL" id="KYD17465.1"/>
    </source>
</evidence>